<evidence type="ECO:0000256" key="11">
    <source>
        <dbReference type="ARBA" id="ARBA00023303"/>
    </source>
</evidence>
<keyword evidence="8 13" id="KW-1133">Transmembrane helix</keyword>
<dbReference type="InterPro" id="IPR005821">
    <property type="entry name" value="Ion_trans_dom"/>
</dbReference>
<dbReference type="Proteomes" id="UP001642483">
    <property type="component" value="Unassembled WGS sequence"/>
</dbReference>
<dbReference type="InterPro" id="IPR003131">
    <property type="entry name" value="T1-type_BTB"/>
</dbReference>
<evidence type="ECO:0000256" key="10">
    <source>
        <dbReference type="ARBA" id="ARBA00023136"/>
    </source>
</evidence>
<dbReference type="Gene3D" id="3.30.710.10">
    <property type="entry name" value="Potassium Channel Kv1.1, Chain A"/>
    <property type="match status" value="1"/>
</dbReference>
<dbReference type="InterPro" id="IPR003972">
    <property type="entry name" value="K_chnl_volt-dep_Kv1"/>
</dbReference>
<sequence length="874" mass="99674">MDTYDVKADTNQKKQRKEWESPKHNIESKMSTMTSNHTSNVSKIYEMREGDNFRSSSPAVGGPRNYVTSLSSITSSSIASDGRMTSSHDNDQSTDLSLSDVSLKVYPLISNHARMSGLGFGGKSSEDEEVCSKKLRHLRLRKKLSPRRQRDIERESMTSPYPSSVSLNENSENEEVESIKFLFGNDLELQNGKVSSVLLSPQDHDVIMPLPINRIYYVDRQHLGFSSDIPEKYKQRFNASGKIFEIDSRNLDCHPETLLGNPAKRMRYFDWKRNEYFFDRHRNTFEIVLDFYVNGGVIRRPDNIPIDTFMKELKFYSFGRDTLEQFLRDEGILCVPKEKPMPDGKVKKFIWQLFENHEGSLLSVIITCISALVIIVSVVVFCLETLKSFKSLRHDVNKNFMPALNACERFLNNESAGFLARDRDFGSTNGIPLLNLYSQDVVMQESSVILNECSFQSDLNLKFRYALARCQIEFSGHKKQLREIYTNFLVPSSSQQALQPAASATHQTHRLRHQTKTTESIYLADAGRQDDVFMTLYTVCAEMEKQPSTSPNRWFVLEAYMGSPAGILFLTETCCIVWFVLELTLRFFCCPDKKKFVKSFLNIIDFVAIVPYFVTLLVNTVDSGKHRPPQTATILRIIRLVRMLRILKLSRYSRGFRILGLTLVRSTRVLFLLVCFQVVLAILFSSIVYFVEYGTEGSLFVSIPDSFWWALITMTTVGYGDVAPITLWGKLAGACCAIMGILSISFPVPVIVSNFNYLYNLDKDECKLMPEDLMESEDEKDHQKSANVDRFQKNLFQAMRKSASNITDDSSNQQRNAAQLWNIARKHYRKMSMASIDSRLEKSPSKSGIFNVSPAKMKMAAECSGHASRRATSV</sequence>
<gene>
    <name evidence="16" type="ORF">CVLEPA_LOCUS10235</name>
</gene>
<feature type="compositionally biased region" description="Basic and acidic residues" evidence="12">
    <location>
        <begin position="1"/>
        <end position="27"/>
    </location>
</feature>
<feature type="transmembrane region" description="Helical" evidence="13">
    <location>
        <begin position="600"/>
        <end position="618"/>
    </location>
</feature>
<keyword evidence="5" id="KW-0631">Potassium channel</keyword>
<feature type="region of interest" description="Disordered" evidence="12">
    <location>
        <begin position="143"/>
        <end position="170"/>
    </location>
</feature>
<dbReference type="SUPFAM" id="SSF81324">
    <property type="entry name" value="Voltage-gated potassium channels"/>
    <property type="match status" value="1"/>
</dbReference>
<evidence type="ECO:0000256" key="7">
    <source>
        <dbReference type="ARBA" id="ARBA00022958"/>
    </source>
</evidence>
<comment type="subcellular location">
    <subcellularLocation>
        <location evidence="1">Membrane</location>
        <topology evidence="1">Multi-pass membrane protein</topology>
    </subcellularLocation>
</comment>
<comment type="caution">
    <text evidence="16">The sequence shown here is derived from an EMBL/GenBank/DDBJ whole genome shotgun (WGS) entry which is preliminary data.</text>
</comment>
<feature type="transmembrane region" description="Helical" evidence="13">
    <location>
        <begin position="669"/>
        <end position="691"/>
    </location>
</feature>
<evidence type="ECO:0000256" key="5">
    <source>
        <dbReference type="ARBA" id="ARBA00022826"/>
    </source>
</evidence>
<keyword evidence="2" id="KW-0813">Transport</keyword>
<keyword evidence="17" id="KW-1185">Reference proteome</keyword>
<feature type="domain" description="Ion transport" evidence="14">
    <location>
        <begin position="549"/>
        <end position="760"/>
    </location>
</feature>
<evidence type="ECO:0000313" key="16">
    <source>
        <dbReference type="EMBL" id="CAK8680000.1"/>
    </source>
</evidence>
<evidence type="ECO:0000256" key="13">
    <source>
        <dbReference type="SAM" id="Phobius"/>
    </source>
</evidence>
<organism evidence="16 17">
    <name type="scientific">Clavelina lepadiformis</name>
    <name type="common">Light-bulb sea squirt</name>
    <name type="synonym">Ascidia lepadiformis</name>
    <dbReference type="NCBI Taxonomy" id="159417"/>
    <lineage>
        <taxon>Eukaryota</taxon>
        <taxon>Metazoa</taxon>
        <taxon>Chordata</taxon>
        <taxon>Tunicata</taxon>
        <taxon>Ascidiacea</taxon>
        <taxon>Aplousobranchia</taxon>
        <taxon>Clavelinidae</taxon>
        <taxon>Clavelina</taxon>
    </lineage>
</organism>
<dbReference type="PRINTS" id="PR00169">
    <property type="entry name" value="KCHANNEL"/>
</dbReference>
<accession>A0ABP0FJZ7</accession>
<dbReference type="Pfam" id="PF00520">
    <property type="entry name" value="Ion_trans"/>
    <property type="match status" value="1"/>
</dbReference>
<feature type="transmembrane region" description="Helical" evidence="13">
    <location>
        <begin position="555"/>
        <end position="580"/>
    </location>
</feature>
<dbReference type="Gene3D" id="1.10.287.70">
    <property type="match status" value="1"/>
</dbReference>
<feature type="domain" description="Potassium channel tetramerisation-type BTB" evidence="15">
    <location>
        <begin position="237"/>
        <end position="325"/>
    </location>
</feature>
<dbReference type="InterPro" id="IPR027359">
    <property type="entry name" value="Volt_channel_dom_sf"/>
</dbReference>
<evidence type="ECO:0000313" key="17">
    <source>
        <dbReference type="Proteomes" id="UP001642483"/>
    </source>
</evidence>
<evidence type="ECO:0000256" key="1">
    <source>
        <dbReference type="ARBA" id="ARBA00004141"/>
    </source>
</evidence>
<feature type="compositionally biased region" description="Polar residues" evidence="12">
    <location>
        <begin position="28"/>
        <end position="39"/>
    </location>
</feature>
<name>A0ABP0FJZ7_CLALP</name>
<evidence type="ECO:0000256" key="8">
    <source>
        <dbReference type="ARBA" id="ARBA00022989"/>
    </source>
</evidence>
<evidence type="ECO:0000256" key="9">
    <source>
        <dbReference type="ARBA" id="ARBA00023065"/>
    </source>
</evidence>
<keyword evidence="9" id="KW-0406">Ion transport</keyword>
<keyword evidence="11" id="KW-0407">Ion channel</keyword>
<feature type="region of interest" description="Disordered" evidence="12">
    <location>
        <begin position="1"/>
        <end position="39"/>
    </location>
</feature>
<keyword evidence="4 13" id="KW-0812">Transmembrane</keyword>
<dbReference type="PRINTS" id="PR01496">
    <property type="entry name" value="SHAKERCHANEL"/>
</dbReference>
<dbReference type="EMBL" id="CAWYQH010000068">
    <property type="protein sequence ID" value="CAK8680000.1"/>
    <property type="molecule type" value="Genomic_DNA"/>
</dbReference>
<feature type="transmembrane region" description="Helical" evidence="13">
    <location>
        <begin position="361"/>
        <end position="383"/>
    </location>
</feature>
<dbReference type="InterPro" id="IPR003968">
    <property type="entry name" value="K_chnl_volt-dep_Kv"/>
</dbReference>
<evidence type="ECO:0000256" key="4">
    <source>
        <dbReference type="ARBA" id="ARBA00022692"/>
    </source>
</evidence>
<dbReference type="Gene3D" id="1.20.120.350">
    <property type="entry name" value="Voltage-gated potassium channels. Chain C"/>
    <property type="match status" value="2"/>
</dbReference>
<reference evidence="16 17" key="1">
    <citation type="submission" date="2024-02" db="EMBL/GenBank/DDBJ databases">
        <authorList>
            <person name="Daric V."/>
            <person name="Darras S."/>
        </authorList>
    </citation>
    <scope>NUCLEOTIDE SEQUENCE [LARGE SCALE GENOMIC DNA]</scope>
</reference>
<dbReference type="InterPro" id="IPR011333">
    <property type="entry name" value="SKP1/BTB/POZ_sf"/>
</dbReference>
<evidence type="ECO:0000259" key="14">
    <source>
        <dbReference type="Pfam" id="PF00520"/>
    </source>
</evidence>
<evidence type="ECO:0000256" key="3">
    <source>
        <dbReference type="ARBA" id="ARBA00022538"/>
    </source>
</evidence>
<evidence type="ECO:0000256" key="6">
    <source>
        <dbReference type="ARBA" id="ARBA00022882"/>
    </source>
</evidence>
<feature type="transmembrane region" description="Helical" evidence="13">
    <location>
        <begin position="731"/>
        <end position="752"/>
    </location>
</feature>
<proteinExistence type="predicted"/>
<keyword evidence="6" id="KW-0851">Voltage-gated channel</keyword>
<dbReference type="PRINTS" id="PR01491">
    <property type="entry name" value="KVCHANNEL"/>
</dbReference>
<keyword evidence="10 13" id="KW-0472">Membrane</keyword>
<dbReference type="PANTHER" id="PTHR11537">
    <property type="entry name" value="VOLTAGE-GATED POTASSIUM CHANNEL"/>
    <property type="match status" value="1"/>
</dbReference>
<evidence type="ECO:0000256" key="12">
    <source>
        <dbReference type="SAM" id="MobiDB-lite"/>
    </source>
</evidence>
<dbReference type="InterPro" id="IPR028325">
    <property type="entry name" value="VG_K_chnl"/>
</dbReference>
<evidence type="ECO:0000256" key="2">
    <source>
        <dbReference type="ARBA" id="ARBA00022448"/>
    </source>
</evidence>
<evidence type="ECO:0000259" key="15">
    <source>
        <dbReference type="Pfam" id="PF02214"/>
    </source>
</evidence>
<feature type="transmembrane region" description="Helical" evidence="13">
    <location>
        <begin position="697"/>
        <end position="719"/>
    </location>
</feature>
<dbReference type="PANTHER" id="PTHR11537:SF113">
    <property type="entry name" value="POTASSIUM VOLTAGE-GATED CHANNEL PROTEIN SHAKER"/>
    <property type="match status" value="1"/>
</dbReference>
<keyword evidence="7" id="KW-0630">Potassium</keyword>
<dbReference type="SUPFAM" id="SSF54695">
    <property type="entry name" value="POZ domain"/>
    <property type="match status" value="1"/>
</dbReference>
<protein>
    <submittedName>
        <fullName evidence="16">Uncharacterized protein</fullName>
    </submittedName>
</protein>
<keyword evidence="3" id="KW-0633">Potassium transport</keyword>
<dbReference type="Pfam" id="PF02214">
    <property type="entry name" value="BTB_2"/>
    <property type="match status" value="1"/>
</dbReference>